<evidence type="ECO:0000313" key="10">
    <source>
        <dbReference type="Proteomes" id="UP000076842"/>
    </source>
</evidence>
<dbReference type="EMBL" id="KV424203">
    <property type="protein sequence ID" value="KZT50249.1"/>
    <property type="molecule type" value="Genomic_DNA"/>
</dbReference>
<keyword evidence="2" id="KW-0547">Nucleotide-binding</keyword>
<keyword evidence="10" id="KW-1185">Reference proteome</keyword>
<evidence type="ECO:0000256" key="1">
    <source>
        <dbReference type="ARBA" id="ARBA00005446"/>
    </source>
</evidence>
<dbReference type="STRING" id="1353952.A0A165C537"/>
<dbReference type="Proteomes" id="UP000076842">
    <property type="component" value="Unassembled WGS sequence"/>
</dbReference>
<dbReference type="SUPFAM" id="SSF52540">
    <property type="entry name" value="P-loop containing nucleoside triphosphate hydrolases"/>
    <property type="match status" value="1"/>
</dbReference>
<dbReference type="GO" id="GO:0003676">
    <property type="term" value="F:nucleic acid binding"/>
    <property type="evidence" value="ECO:0007669"/>
    <property type="project" value="InterPro"/>
</dbReference>
<dbReference type="PANTHER" id="PTHR13710:SF154">
    <property type="entry name" value="RECQ HELICASE, PUTATIVE (AFU_ORTHOLOGUE AFUA_6G14720)-RELATED"/>
    <property type="match status" value="1"/>
</dbReference>
<name>A0A165C537_9BASI</name>
<dbReference type="PANTHER" id="PTHR13710">
    <property type="entry name" value="DNA HELICASE RECQ FAMILY MEMBER"/>
    <property type="match status" value="1"/>
</dbReference>
<sequence length="920" mass="100887">MAPIGPRIGLRCCRQLLVALHRQALMPESEDEAQSTWLGGHDGEGGLAIGGWDRYGEVAGIQREVNHVGDLQAGHTSAVSHAHYAVTASDPWRLTPWVAGRYIEYSRDWHRVLGLRERRATGDGRNTDVRGGPVNKVLGGPPTSVDREAREETLPPAKAPRQNGLDDVQGIRLRLRTLFREEVSQRDAEFLQTLQSCGASALQSTPRGDAGPWQSRCEPGRLPLREGLTVAMRHLMGAPTGRWYSLEQAEAVEHVARKKQHVVAVLPCGGGKSLIYLIPTFHYLEAGRFTLCVLPSAALAQWAWRKYRSYGLSCVVYRPGSPLEENPVEGREGLEGRPEPYLVLMSVESLERRSTLEDVARAARQGRLAYLVFDETCPGPIATRALSPRSMGGNASLSGIIQVYLSGALPLQAQSELISSMFSTASHVVVVRQRTIRADIGYHVLSLDATDYREACYRHIAGSRAGLQDHQRGLVFCRTVQEAEAVGDALGCPVYCPQGSHAERTGLPTSFEEGQDSVLVGTSALTMGMDIGHVCWVYFLPGAWSLRDVVLGSGRIGRSNDKAGGRGGGADCWVVCLTDDPVPEPTASGTPPHESGATKEGINPEGGLSISESHLASIAVLEHWRQSTQCRRIILGEACDGVVFTCFDDPEARLCDYCGLVEATDPYPAGRMEKALGKANCSGWAGPEGWMSENAAPEGVLVSQGTVGTREEHGEIGKSTASELALYRAGGPSLSRLSEACRVRRLGWMEQADEHAMLRLLRENRGCCGFCFARGEDAAAHQSSSCMRKDERGEGLRLAAQRDPGFRVRYDRSVKGVCYFCHTPRAVEERAHSEVGPYERKGRQHCKFPDFLMALAWTLWQLPDTSLALRSAFGLSPWTEMSFAQYSGLSDGTRWTKLARICLWWYRTRPVFFERTGLEM</sequence>
<dbReference type="PROSITE" id="PS51192">
    <property type="entry name" value="HELICASE_ATP_BIND_1"/>
    <property type="match status" value="1"/>
</dbReference>
<keyword evidence="9" id="KW-0378">Hydrolase</keyword>
<organism evidence="9 10">
    <name type="scientific">Calocera cornea HHB12733</name>
    <dbReference type="NCBI Taxonomy" id="1353952"/>
    <lineage>
        <taxon>Eukaryota</taxon>
        <taxon>Fungi</taxon>
        <taxon>Dikarya</taxon>
        <taxon>Basidiomycota</taxon>
        <taxon>Agaricomycotina</taxon>
        <taxon>Dacrymycetes</taxon>
        <taxon>Dacrymycetales</taxon>
        <taxon>Dacrymycetaceae</taxon>
        <taxon>Calocera</taxon>
    </lineage>
</organism>
<dbReference type="OrthoDB" id="2507344at2759"/>
<keyword evidence="3" id="KW-0067">ATP-binding</keyword>
<evidence type="ECO:0000256" key="6">
    <source>
        <dbReference type="SAM" id="MobiDB-lite"/>
    </source>
</evidence>
<dbReference type="InterPro" id="IPR027417">
    <property type="entry name" value="P-loop_NTPase"/>
</dbReference>
<dbReference type="Pfam" id="PF00271">
    <property type="entry name" value="Helicase_C"/>
    <property type="match status" value="1"/>
</dbReference>
<dbReference type="PROSITE" id="PS51194">
    <property type="entry name" value="HELICASE_CTER"/>
    <property type="match status" value="1"/>
</dbReference>
<evidence type="ECO:0000256" key="3">
    <source>
        <dbReference type="ARBA" id="ARBA00022840"/>
    </source>
</evidence>
<dbReference type="Gene3D" id="3.40.50.300">
    <property type="entry name" value="P-loop containing nucleotide triphosphate hydrolases"/>
    <property type="match status" value="2"/>
</dbReference>
<comment type="catalytic activity">
    <reaction evidence="4">
        <text>Couples ATP hydrolysis with the unwinding of duplex DNA by translocating in the 3'-5' direction.</text>
        <dbReference type="EC" id="5.6.2.4"/>
    </reaction>
</comment>
<dbReference type="InterPro" id="IPR011545">
    <property type="entry name" value="DEAD/DEAH_box_helicase_dom"/>
</dbReference>
<feature type="region of interest" description="Disordered" evidence="6">
    <location>
        <begin position="121"/>
        <end position="164"/>
    </location>
</feature>
<evidence type="ECO:0000256" key="5">
    <source>
        <dbReference type="ARBA" id="ARBA00034808"/>
    </source>
</evidence>
<evidence type="ECO:0000313" key="9">
    <source>
        <dbReference type="EMBL" id="KZT50249.1"/>
    </source>
</evidence>
<feature type="domain" description="Helicase C-terminal" evidence="8">
    <location>
        <begin position="452"/>
        <end position="621"/>
    </location>
</feature>
<feature type="region of interest" description="Disordered" evidence="6">
    <location>
        <begin position="583"/>
        <end position="606"/>
    </location>
</feature>
<dbReference type="GO" id="GO:0005524">
    <property type="term" value="F:ATP binding"/>
    <property type="evidence" value="ECO:0007669"/>
    <property type="project" value="UniProtKB-KW"/>
</dbReference>
<feature type="domain" description="Helicase ATP-binding" evidence="7">
    <location>
        <begin position="253"/>
        <end position="427"/>
    </location>
</feature>
<evidence type="ECO:0000256" key="4">
    <source>
        <dbReference type="ARBA" id="ARBA00034617"/>
    </source>
</evidence>
<dbReference type="InParanoid" id="A0A165C537"/>
<dbReference type="GO" id="GO:0016787">
    <property type="term" value="F:hydrolase activity"/>
    <property type="evidence" value="ECO:0007669"/>
    <property type="project" value="UniProtKB-KW"/>
</dbReference>
<dbReference type="GO" id="GO:0043138">
    <property type="term" value="F:3'-5' DNA helicase activity"/>
    <property type="evidence" value="ECO:0007669"/>
    <property type="project" value="UniProtKB-EC"/>
</dbReference>
<dbReference type="CDD" id="cd18785">
    <property type="entry name" value="SF2_C"/>
    <property type="match status" value="1"/>
</dbReference>
<proteinExistence type="inferred from homology"/>
<evidence type="ECO:0000259" key="7">
    <source>
        <dbReference type="PROSITE" id="PS51192"/>
    </source>
</evidence>
<dbReference type="Pfam" id="PF00270">
    <property type="entry name" value="DEAD"/>
    <property type="match status" value="1"/>
</dbReference>
<dbReference type="InterPro" id="IPR014001">
    <property type="entry name" value="Helicase_ATP-bd"/>
</dbReference>
<dbReference type="InterPro" id="IPR001650">
    <property type="entry name" value="Helicase_C-like"/>
</dbReference>
<dbReference type="AlphaFoldDB" id="A0A165C537"/>
<comment type="similarity">
    <text evidence="1">Belongs to the helicase family. RecQ subfamily.</text>
</comment>
<gene>
    <name evidence="9" type="ORF">CALCODRAFT_513411</name>
</gene>
<dbReference type="GO" id="GO:0000724">
    <property type="term" value="P:double-strand break repair via homologous recombination"/>
    <property type="evidence" value="ECO:0007669"/>
    <property type="project" value="TreeGrafter"/>
</dbReference>
<accession>A0A165C537</accession>
<dbReference type="GO" id="GO:0005694">
    <property type="term" value="C:chromosome"/>
    <property type="evidence" value="ECO:0007669"/>
    <property type="project" value="TreeGrafter"/>
</dbReference>
<dbReference type="GO" id="GO:0005737">
    <property type="term" value="C:cytoplasm"/>
    <property type="evidence" value="ECO:0007669"/>
    <property type="project" value="TreeGrafter"/>
</dbReference>
<protein>
    <recommendedName>
        <fullName evidence="5">DNA 3'-5' helicase</fullName>
        <ecNumber evidence="5">5.6.2.4</ecNumber>
    </recommendedName>
</protein>
<evidence type="ECO:0000259" key="8">
    <source>
        <dbReference type="PROSITE" id="PS51194"/>
    </source>
</evidence>
<dbReference type="EC" id="5.6.2.4" evidence="5"/>
<dbReference type="GO" id="GO:0009378">
    <property type="term" value="F:four-way junction helicase activity"/>
    <property type="evidence" value="ECO:0007669"/>
    <property type="project" value="TreeGrafter"/>
</dbReference>
<reference evidence="9 10" key="1">
    <citation type="journal article" date="2016" name="Mol. Biol. Evol.">
        <title>Comparative Genomics of Early-Diverging Mushroom-Forming Fungi Provides Insights into the Origins of Lignocellulose Decay Capabilities.</title>
        <authorList>
            <person name="Nagy L.G."/>
            <person name="Riley R."/>
            <person name="Tritt A."/>
            <person name="Adam C."/>
            <person name="Daum C."/>
            <person name="Floudas D."/>
            <person name="Sun H."/>
            <person name="Yadav J.S."/>
            <person name="Pangilinan J."/>
            <person name="Larsson K.H."/>
            <person name="Matsuura K."/>
            <person name="Barry K."/>
            <person name="Labutti K."/>
            <person name="Kuo R."/>
            <person name="Ohm R.A."/>
            <person name="Bhattacharya S.S."/>
            <person name="Shirouzu T."/>
            <person name="Yoshinaga Y."/>
            <person name="Martin F.M."/>
            <person name="Grigoriev I.V."/>
            <person name="Hibbett D.S."/>
        </authorList>
    </citation>
    <scope>NUCLEOTIDE SEQUENCE [LARGE SCALE GENOMIC DNA]</scope>
    <source>
        <strain evidence="9 10">HHB12733</strain>
    </source>
</reference>
<evidence type="ECO:0000256" key="2">
    <source>
        <dbReference type="ARBA" id="ARBA00022741"/>
    </source>
</evidence>